<dbReference type="GO" id="GO:0032451">
    <property type="term" value="F:demethylase activity"/>
    <property type="evidence" value="ECO:0007669"/>
    <property type="project" value="UniProtKB-ARBA"/>
</dbReference>
<accession>A0A2S3QZ91</accession>
<protein>
    <submittedName>
        <fullName evidence="10">Alpha-ketoglutarate-dependent dioxygenase AlkB</fullName>
    </submittedName>
</protein>
<dbReference type="PANTHER" id="PTHR31212">
    <property type="entry name" value="ALPHA-KETOGLUTARATE-DEPENDENT DIOXYGENASE ALKB HOMOLOG 3"/>
    <property type="match status" value="1"/>
</dbReference>
<dbReference type="FunFam" id="2.60.120.590:FF:000004">
    <property type="entry name" value="DNA oxidative demethylase ALKBH2"/>
    <property type="match status" value="1"/>
</dbReference>
<evidence type="ECO:0000256" key="7">
    <source>
        <dbReference type="ARBA" id="ARBA00023004"/>
    </source>
</evidence>
<proteinExistence type="predicted"/>
<evidence type="ECO:0000256" key="1">
    <source>
        <dbReference type="ARBA" id="ARBA00001954"/>
    </source>
</evidence>
<evidence type="ECO:0000256" key="4">
    <source>
        <dbReference type="ARBA" id="ARBA00022842"/>
    </source>
</evidence>
<dbReference type="InterPro" id="IPR005123">
    <property type="entry name" value="Oxoglu/Fe-dep_dioxygenase_dom"/>
</dbReference>
<evidence type="ECO:0000256" key="2">
    <source>
        <dbReference type="ARBA" id="ARBA00022723"/>
    </source>
</evidence>
<name>A0A2S3QZ91_VIBVL</name>
<keyword evidence="3" id="KW-0227">DNA damage</keyword>
<dbReference type="InterPro" id="IPR032854">
    <property type="entry name" value="ALKBH3"/>
</dbReference>
<dbReference type="EMBL" id="PDGH01000124">
    <property type="protein sequence ID" value="POB44548.1"/>
    <property type="molecule type" value="Genomic_DNA"/>
</dbReference>
<keyword evidence="7" id="KW-0408">Iron</keyword>
<feature type="domain" description="Fe2OG dioxygenase" evidence="9">
    <location>
        <begin position="102"/>
        <end position="199"/>
    </location>
</feature>
<dbReference type="PANTHER" id="PTHR31212:SF4">
    <property type="entry name" value="ALPHA-KETOGLUTARATE-DEPENDENT DIOXYGENASE ALKB HOMOLOG 3"/>
    <property type="match status" value="1"/>
</dbReference>
<organism evidence="10 11">
    <name type="scientific">Vibrio vulnificus</name>
    <dbReference type="NCBI Taxonomy" id="672"/>
    <lineage>
        <taxon>Bacteria</taxon>
        <taxon>Pseudomonadati</taxon>
        <taxon>Pseudomonadota</taxon>
        <taxon>Gammaproteobacteria</taxon>
        <taxon>Vibrionales</taxon>
        <taxon>Vibrionaceae</taxon>
        <taxon>Vibrio</taxon>
    </lineage>
</organism>
<dbReference type="GO" id="GO:0046872">
    <property type="term" value="F:metal ion binding"/>
    <property type="evidence" value="ECO:0007669"/>
    <property type="project" value="UniProtKB-KW"/>
</dbReference>
<comment type="cofactor">
    <cofactor evidence="1">
        <name>Fe(2+)</name>
        <dbReference type="ChEBI" id="CHEBI:29033"/>
    </cofactor>
</comment>
<evidence type="ECO:0000256" key="3">
    <source>
        <dbReference type="ARBA" id="ARBA00022763"/>
    </source>
</evidence>
<reference evidence="10 11" key="1">
    <citation type="journal article" date="2018" name="Front. Microbiol.">
        <title>Phylogeny of Vibrio vulnificus from the Analysis of the Core-Genome: Implications for Intra-Species Taxonomy.</title>
        <authorList>
            <person name="Roig F.J."/>
            <person name="Gonzalez-Candelas F."/>
            <person name="Sanjuan E."/>
            <person name="Fouz B."/>
            <person name="Feil E.J."/>
            <person name="Llorens C."/>
            <person name="Baker-Austin C."/>
            <person name="Oliver J.D."/>
            <person name="Danin-Poleg Y."/>
            <person name="Gibas C.J."/>
            <person name="Kashi Y."/>
            <person name="Gulig P.A."/>
            <person name="Morrison S.S."/>
            <person name="Amaro C."/>
        </authorList>
    </citation>
    <scope>NUCLEOTIDE SEQUENCE [LARGE SCALE GENOMIC DNA]</scope>
    <source>
        <strain evidence="10 11">CECT4608</strain>
    </source>
</reference>
<keyword evidence="2" id="KW-0479">Metal-binding</keyword>
<evidence type="ECO:0000256" key="8">
    <source>
        <dbReference type="ARBA" id="ARBA00023204"/>
    </source>
</evidence>
<dbReference type="InterPro" id="IPR037151">
    <property type="entry name" value="AlkB-like_sf"/>
</dbReference>
<dbReference type="Pfam" id="PF13532">
    <property type="entry name" value="2OG-FeII_Oxy_2"/>
    <property type="match status" value="1"/>
</dbReference>
<gene>
    <name evidence="10" type="ORF">CRN52_18280</name>
</gene>
<sequence>MSSSLFLFDSPDWLTITDGQLLWWPTFLSQDQAETYFTQLKHELPWEQKAIQMFGRQVLQPRLQAWCGDAAYTYSGLTMQPLPWTPTLLDLKARCENASGHLFNSVLANLYRNGQDSMGWHQDDEPELGRNPVIASVNLGESRRFVLQHLITNEKIEFELTSGSLLIMAGSTQHYWRHCVPKTAKTKSERINLTFRQIIPTAI</sequence>
<evidence type="ECO:0000256" key="5">
    <source>
        <dbReference type="ARBA" id="ARBA00022964"/>
    </source>
</evidence>
<dbReference type="Gene3D" id="2.60.120.590">
    <property type="entry name" value="Alpha-ketoglutarate-dependent dioxygenase AlkB-like"/>
    <property type="match status" value="1"/>
</dbReference>
<comment type="caution">
    <text evidence="10">The sequence shown here is derived from an EMBL/GenBank/DDBJ whole genome shotgun (WGS) entry which is preliminary data.</text>
</comment>
<keyword evidence="5 10" id="KW-0223">Dioxygenase</keyword>
<keyword evidence="6" id="KW-0560">Oxidoreductase</keyword>
<evidence type="ECO:0000313" key="10">
    <source>
        <dbReference type="EMBL" id="POB44548.1"/>
    </source>
</evidence>
<dbReference type="Proteomes" id="UP000237466">
    <property type="component" value="Unassembled WGS sequence"/>
</dbReference>
<evidence type="ECO:0000313" key="11">
    <source>
        <dbReference type="Proteomes" id="UP000237466"/>
    </source>
</evidence>
<dbReference type="GO" id="GO:0051213">
    <property type="term" value="F:dioxygenase activity"/>
    <property type="evidence" value="ECO:0007669"/>
    <property type="project" value="UniProtKB-KW"/>
</dbReference>
<dbReference type="GO" id="GO:0016705">
    <property type="term" value="F:oxidoreductase activity, acting on paired donors, with incorporation or reduction of molecular oxygen"/>
    <property type="evidence" value="ECO:0007669"/>
    <property type="project" value="UniProtKB-ARBA"/>
</dbReference>
<evidence type="ECO:0000256" key="6">
    <source>
        <dbReference type="ARBA" id="ARBA00023002"/>
    </source>
</evidence>
<keyword evidence="8" id="KW-0234">DNA repair</keyword>
<keyword evidence="4" id="KW-0460">Magnesium</keyword>
<dbReference type="RefSeq" id="WP_060533486.1">
    <property type="nucleotide sequence ID" value="NZ_CP009985.1"/>
</dbReference>
<dbReference type="GO" id="GO:0016787">
    <property type="term" value="F:hydrolase activity"/>
    <property type="evidence" value="ECO:0007669"/>
    <property type="project" value="UniProtKB-ARBA"/>
</dbReference>
<dbReference type="PROSITE" id="PS51471">
    <property type="entry name" value="FE2OG_OXY"/>
    <property type="match status" value="1"/>
</dbReference>
<evidence type="ECO:0000259" key="9">
    <source>
        <dbReference type="PROSITE" id="PS51471"/>
    </source>
</evidence>
<dbReference type="SUPFAM" id="SSF51197">
    <property type="entry name" value="Clavaminate synthase-like"/>
    <property type="match status" value="1"/>
</dbReference>
<dbReference type="InterPro" id="IPR027450">
    <property type="entry name" value="AlkB-like"/>
</dbReference>
<dbReference type="AlphaFoldDB" id="A0A2S3QZ91"/>
<dbReference type="GO" id="GO:0140097">
    <property type="term" value="F:catalytic activity, acting on DNA"/>
    <property type="evidence" value="ECO:0007669"/>
    <property type="project" value="UniProtKB-ARBA"/>
</dbReference>
<dbReference type="GO" id="GO:0006307">
    <property type="term" value="P:DNA alkylation repair"/>
    <property type="evidence" value="ECO:0007669"/>
    <property type="project" value="InterPro"/>
</dbReference>